<dbReference type="InterPro" id="IPR040521">
    <property type="entry name" value="KDZ"/>
</dbReference>
<evidence type="ECO:0000313" key="3">
    <source>
        <dbReference type="Proteomes" id="UP000054166"/>
    </source>
</evidence>
<dbReference type="OrthoDB" id="3004525at2759"/>
<protein>
    <recommendedName>
        <fullName evidence="1">CxC2-like cysteine cluster KDZ transposase-associated domain-containing protein</fullName>
    </recommendedName>
</protein>
<dbReference type="HOGENOM" id="CLU_003703_13_0_1"/>
<proteinExistence type="predicted"/>
<dbReference type="Pfam" id="PF18758">
    <property type="entry name" value="KDZ"/>
    <property type="match status" value="1"/>
</dbReference>
<feature type="domain" description="CxC2-like cysteine cluster KDZ transposase-associated" evidence="1">
    <location>
        <begin position="194"/>
        <end position="249"/>
    </location>
</feature>
<dbReference type="STRING" id="765440.A0A0C3G549"/>
<keyword evidence="3" id="KW-1185">Reference proteome</keyword>
<dbReference type="EMBL" id="KN832984">
    <property type="protein sequence ID" value="KIM85761.1"/>
    <property type="molecule type" value="Genomic_DNA"/>
</dbReference>
<dbReference type="Pfam" id="PF18803">
    <property type="entry name" value="CxC2"/>
    <property type="match status" value="1"/>
</dbReference>
<dbReference type="InterPro" id="IPR041457">
    <property type="entry name" value="CxC2_KDZ-assoc"/>
</dbReference>
<reference evidence="2 3" key="1">
    <citation type="submission" date="2014-04" db="EMBL/GenBank/DDBJ databases">
        <authorList>
            <consortium name="DOE Joint Genome Institute"/>
            <person name="Kuo A."/>
            <person name="Tarkka M."/>
            <person name="Buscot F."/>
            <person name="Kohler A."/>
            <person name="Nagy L.G."/>
            <person name="Floudas D."/>
            <person name="Copeland A."/>
            <person name="Barry K.W."/>
            <person name="Cichocki N."/>
            <person name="Veneault-Fourrey C."/>
            <person name="LaButti K."/>
            <person name="Lindquist E.A."/>
            <person name="Lipzen A."/>
            <person name="Lundell T."/>
            <person name="Morin E."/>
            <person name="Murat C."/>
            <person name="Sun H."/>
            <person name="Tunlid A."/>
            <person name="Henrissat B."/>
            <person name="Grigoriev I.V."/>
            <person name="Hibbett D.S."/>
            <person name="Martin F."/>
            <person name="Nordberg H.P."/>
            <person name="Cantor M.N."/>
            <person name="Hua S.X."/>
        </authorList>
    </citation>
    <scope>NUCLEOTIDE SEQUENCE [LARGE SCALE GENOMIC DNA]</scope>
    <source>
        <strain evidence="2 3">F 1598</strain>
    </source>
</reference>
<reference evidence="3" key="2">
    <citation type="submission" date="2015-01" db="EMBL/GenBank/DDBJ databases">
        <title>Evolutionary Origins and Diversification of the Mycorrhizal Mutualists.</title>
        <authorList>
            <consortium name="DOE Joint Genome Institute"/>
            <consortium name="Mycorrhizal Genomics Consortium"/>
            <person name="Kohler A."/>
            <person name="Kuo A."/>
            <person name="Nagy L.G."/>
            <person name="Floudas D."/>
            <person name="Copeland A."/>
            <person name="Barry K.W."/>
            <person name="Cichocki N."/>
            <person name="Veneault-Fourrey C."/>
            <person name="LaButti K."/>
            <person name="Lindquist E.A."/>
            <person name="Lipzen A."/>
            <person name="Lundell T."/>
            <person name="Morin E."/>
            <person name="Murat C."/>
            <person name="Riley R."/>
            <person name="Ohm R."/>
            <person name="Sun H."/>
            <person name="Tunlid A."/>
            <person name="Henrissat B."/>
            <person name="Grigoriev I.V."/>
            <person name="Hibbett D.S."/>
            <person name="Martin F."/>
        </authorList>
    </citation>
    <scope>NUCLEOTIDE SEQUENCE [LARGE SCALE GENOMIC DNA]</scope>
    <source>
        <strain evidence="3">F 1598</strain>
    </source>
</reference>
<dbReference type="AlphaFoldDB" id="A0A0C3G549"/>
<name>A0A0C3G549_PILCF</name>
<accession>A0A0C3G549</accession>
<dbReference type="Proteomes" id="UP000054166">
    <property type="component" value="Unassembled WGS sequence"/>
</dbReference>
<evidence type="ECO:0000259" key="1">
    <source>
        <dbReference type="Pfam" id="PF18803"/>
    </source>
</evidence>
<evidence type="ECO:0000313" key="2">
    <source>
        <dbReference type="EMBL" id="KIM85761.1"/>
    </source>
</evidence>
<gene>
    <name evidence="2" type="ORF">PILCRDRAFT_86901</name>
</gene>
<organism evidence="2 3">
    <name type="scientific">Piloderma croceum (strain F 1598)</name>
    <dbReference type="NCBI Taxonomy" id="765440"/>
    <lineage>
        <taxon>Eukaryota</taxon>
        <taxon>Fungi</taxon>
        <taxon>Dikarya</taxon>
        <taxon>Basidiomycota</taxon>
        <taxon>Agaricomycotina</taxon>
        <taxon>Agaricomycetes</taxon>
        <taxon>Agaricomycetidae</taxon>
        <taxon>Atheliales</taxon>
        <taxon>Atheliaceae</taxon>
        <taxon>Piloderma</taxon>
    </lineage>
</organism>
<dbReference type="InParanoid" id="A0A0C3G549"/>
<sequence>MTGHRARSGKASSNSVHVVVEDHQRRQHVHKRKDVILRPCPNGRILQRVSHTTSEEPASTDLDDLLLLLEVPDDDDGDDDQGLEGLAEAMEREFFGPPNDHVIPDEKRDPARPVQDWLPYRQEYVDHFLALDGLGSLSEPPVCAGCGIHQADIKCQDCFGGAMTCSRCILDTHHRLPLHRLLRWNGSYFDDVTLQKIGAEVHLGHQGSPCPYAGPVTRDFTVVDVNGIHTINLRFCGCVGAQHPRNQLHLYATLSSGPSTLHIRSTVQNTSRRVPVDAFVVDIRWFGKMVLGTSRKENNHLRRAKFVIPKFHIYNHGLKCLLNYSPNFLRWSAASDLEDPERWWAHINPVSMSTREMSDGSWHDTIDDHARSWNWCKIVGFGHLFASRLQKALLMQTKHRSAFIQFNATFPPAVISKWEKMVVEWDADKSKKNLYEEPLVGTTMTEVRLELANKEEADAAHGNESLHDISAGKWLSIGLDIEEQQRLIMWHASTKKNTTLAAAELQDKRHALRCRIDRWRDIQQIYMPFIQQLLASTSPSSSNTAPTSDSSPIASSHAYNVEKPEAAPLFLPLSISSSLRATGCAPGLQDKERRLRRAQVDDGLHELRRQLRISATLRDYKRVQVGGTSQKMNTRMQTLLSRFHDKTIRCSERYNATCKALLKLDPHGDWTQRFRHLDPKKDLRSPRRDEDDPGESRRELSWIWLVSHDVGTTASAEEINDTMAVEWAKTKARADRWCEEVLLVMEEMRRVICFLEWKAGWWTSQSALCASAPSNVQCGIAAYAAKQAAISCSLAQSFAQRWYPILTKYQIPVQWPAQYVPVPMDID</sequence>